<proteinExistence type="predicted"/>
<dbReference type="Proteomes" id="UP000199545">
    <property type="component" value="Unassembled WGS sequence"/>
</dbReference>
<organism evidence="2 3">
    <name type="scientific">Thermoflavimicrobium dichotomicum</name>
    <dbReference type="NCBI Taxonomy" id="46223"/>
    <lineage>
        <taxon>Bacteria</taxon>
        <taxon>Bacillati</taxon>
        <taxon>Bacillota</taxon>
        <taxon>Bacilli</taxon>
        <taxon>Bacillales</taxon>
        <taxon>Thermoactinomycetaceae</taxon>
        <taxon>Thermoflavimicrobium</taxon>
    </lineage>
</organism>
<dbReference type="EMBL" id="FORR01000001">
    <property type="protein sequence ID" value="SFI59104.1"/>
    <property type="molecule type" value="Genomic_DNA"/>
</dbReference>
<sequence length="79" mass="8713">MQKNIGTCNSMIRITCGLVGLAWSTARMVRYPCRGLPWLIATMSAMKVASGVTRYCPVTALIKKSSQETESKETRDNSI</sequence>
<keyword evidence="3" id="KW-1185">Reference proteome</keyword>
<dbReference type="InterPro" id="IPR021309">
    <property type="entry name" value="YgaP-like_TM"/>
</dbReference>
<accession>A0A1I3JFY4</accession>
<evidence type="ECO:0000313" key="3">
    <source>
        <dbReference type="Proteomes" id="UP000199545"/>
    </source>
</evidence>
<dbReference type="OrthoDB" id="5405951at2"/>
<dbReference type="RefSeq" id="WP_093226985.1">
    <property type="nucleotide sequence ID" value="NZ_FORR01000001.1"/>
</dbReference>
<evidence type="ECO:0000259" key="1">
    <source>
        <dbReference type="Pfam" id="PF11127"/>
    </source>
</evidence>
<feature type="domain" description="Inner membrane protein YgaP-like transmembrane" evidence="1">
    <location>
        <begin position="1"/>
        <end position="68"/>
    </location>
</feature>
<dbReference type="AlphaFoldDB" id="A0A1I3JFY4"/>
<protein>
    <recommendedName>
        <fullName evidence="1">Inner membrane protein YgaP-like transmembrane domain-containing protein</fullName>
    </recommendedName>
</protein>
<evidence type="ECO:0000313" key="2">
    <source>
        <dbReference type="EMBL" id="SFI59104.1"/>
    </source>
</evidence>
<dbReference type="Pfam" id="PF11127">
    <property type="entry name" value="YgaP-like_TM"/>
    <property type="match status" value="1"/>
</dbReference>
<gene>
    <name evidence="2" type="ORF">SAMN05421852_10160</name>
</gene>
<name>A0A1I3JFY4_9BACL</name>
<reference evidence="2 3" key="1">
    <citation type="submission" date="2016-10" db="EMBL/GenBank/DDBJ databases">
        <authorList>
            <person name="de Groot N.N."/>
        </authorList>
    </citation>
    <scope>NUCLEOTIDE SEQUENCE [LARGE SCALE GENOMIC DNA]</scope>
    <source>
        <strain evidence="2 3">DSM 44778</strain>
    </source>
</reference>
<dbReference type="STRING" id="46223.SAMN05421852_10160"/>